<feature type="domain" description="4Fe-4S ferredoxin-type" evidence="14">
    <location>
        <begin position="37"/>
        <end position="66"/>
    </location>
</feature>
<keyword evidence="9" id="KW-0408">Iron</keyword>
<gene>
    <name evidence="15" type="ordered locus">Gbro_3878</name>
</gene>
<dbReference type="PIRSF" id="PIRSF000362">
    <property type="entry name" value="FNR"/>
    <property type="match status" value="1"/>
</dbReference>
<evidence type="ECO:0000313" key="15">
    <source>
        <dbReference type="EMBL" id="ACY23054.1"/>
    </source>
</evidence>
<dbReference type="GO" id="GO:0046872">
    <property type="term" value="F:metal ion binding"/>
    <property type="evidence" value="ECO:0007669"/>
    <property type="project" value="UniProtKB-KW"/>
</dbReference>
<reference evidence="16" key="1">
    <citation type="submission" date="2009-10" db="EMBL/GenBank/DDBJ databases">
        <title>The complete chromosome of Gordonia bronchialis DSM 43247.</title>
        <authorList>
            <consortium name="US DOE Joint Genome Institute (JGI-PGF)"/>
            <person name="Lucas S."/>
            <person name="Copeland A."/>
            <person name="Lapidus A."/>
            <person name="Glavina del Rio T."/>
            <person name="Dalin E."/>
            <person name="Tice H."/>
            <person name="Bruce D."/>
            <person name="Goodwin L."/>
            <person name="Pitluck S."/>
            <person name="Kyrpides N."/>
            <person name="Mavromatis K."/>
            <person name="Ivanova N."/>
            <person name="Ovchinnikova G."/>
            <person name="Saunders E."/>
            <person name="Brettin T."/>
            <person name="Detter J.C."/>
            <person name="Han C."/>
            <person name="Larimer F."/>
            <person name="Land M."/>
            <person name="Hauser L."/>
            <person name="Markowitz V."/>
            <person name="Cheng J.-F."/>
            <person name="Hugenholtz P."/>
            <person name="Woyke T."/>
            <person name="Wu D."/>
            <person name="Jando M."/>
            <person name="Schneider S."/>
            <person name="Goeker M."/>
            <person name="Klenk H.-P."/>
            <person name="Eisen J.A."/>
        </authorList>
    </citation>
    <scope>NUCLEOTIDE SEQUENCE [LARGE SCALE GENOMIC DNA]</scope>
    <source>
        <strain evidence="16">ATCC 25592 / DSM 43247 / BCRC 13721 / JCM 3198 / KCTC 3076 / NBRC 16047 / NCTC 10667</strain>
    </source>
</reference>
<dbReference type="InterPro" id="IPR036188">
    <property type="entry name" value="FAD/NAD-bd_sf"/>
</dbReference>
<protein>
    <recommendedName>
        <fullName evidence="3">ferredoxin--NADP(+) reductase</fullName>
        <ecNumber evidence="3">1.18.1.2</ecNumber>
    </recommendedName>
</protein>
<feature type="binding site" evidence="12">
    <location>
        <position position="115"/>
    </location>
    <ligand>
        <name>FAD</name>
        <dbReference type="ChEBI" id="CHEBI:57692"/>
    </ligand>
</feature>
<dbReference type="Gene3D" id="3.50.50.60">
    <property type="entry name" value="FAD/NAD(P)-binding domain"/>
    <property type="match status" value="1"/>
</dbReference>
<feature type="binding site" evidence="12">
    <location>
        <position position="135"/>
    </location>
    <ligand>
        <name>FAD</name>
        <dbReference type="ChEBI" id="CHEBI:57692"/>
    </ligand>
</feature>
<evidence type="ECO:0000256" key="2">
    <source>
        <dbReference type="ARBA" id="ARBA00008312"/>
    </source>
</evidence>
<dbReference type="InterPro" id="IPR021163">
    <property type="entry name" value="Ferredox_Rdtase_adrenod"/>
</dbReference>
<accession>D0L3C4</accession>
<dbReference type="HOGENOM" id="CLU_024722_4_1_11"/>
<evidence type="ECO:0000256" key="11">
    <source>
        <dbReference type="ARBA" id="ARBA00047776"/>
    </source>
</evidence>
<dbReference type="Pfam" id="PF00037">
    <property type="entry name" value="Fer4"/>
    <property type="match status" value="1"/>
</dbReference>
<evidence type="ECO:0000256" key="9">
    <source>
        <dbReference type="ARBA" id="ARBA00023004"/>
    </source>
</evidence>
<dbReference type="GO" id="GO:0004324">
    <property type="term" value="F:ferredoxin-NADP+ reductase activity"/>
    <property type="evidence" value="ECO:0007669"/>
    <property type="project" value="UniProtKB-EC"/>
</dbReference>
<proteinExistence type="inferred from homology"/>
<dbReference type="PANTHER" id="PTHR48467">
    <property type="entry name" value="GLUTAMATE SYNTHASE 1 [NADH], CHLOROPLASTIC-LIKE"/>
    <property type="match status" value="1"/>
</dbReference>
<evidence type="ECO:0000256" key="4">
    <source>
        <dbReference type="ARBA" id="ARBA00022630"/>
    </source>
</evidence>
<dbReference type="OrthoDB" id="289202at2"/>
<evidence type="ECO:0000256" key="5">
    <source>
        <dbReference type="ARBA" id="ARBA00022723"/>
    </source>
</evidence>
<name>D0L3C4_GORB4</name>
<feature type="binding site" evidence="13">
    <location>
        <position position="306"/>
    </location>
    <ligand>
        <name>NADP(+)</name>
        <dbReference type="ChEBI" id="CHEBI:58349"/>
    </ligand>
</feature>
<evidence type="ECO:0000256" key="12">
    <source>
        <dbReference type="PIRSR" id="PIRSR000362-1"/>
    </source>
</evidence>
<comment type="cofactor">
    <cofactor evidence="1 12">
        <name>FAD</name>
        <dbReference type="ChEBI" id="CHEBI:57692"/>
    </cofactor>
</comment>
<dbReference type="InterPro" id="IPR055275">
    <property type="entry name" value="Ferredox_Rdtase"/>
</dbReference>
<feature type="binding site" evidence="12">
    <location>
        <position position="143"/>
    </location>
    <ligand>
        <name>FAD</name>
        <dbReference type="ChEBI" id="CHEBI:57692"/>
    </ligand>
</feature>
<evidence type="ECO:0000256" key="10">
    <source>
        <dbReference type="ARBA" id="ARBA00023014"/>
    </source>
</evidence>
<dbReference type="EMBL" id="CP001802">
    <property type="protein sequence ID" value="ACY23054.1"/>
    <property type="molecule type" value="Genomic_DNA"/>
</dbReference>
<keyword evidence="6 12" id="KW-0274">FAD</keyword>
<reference evidence="15 16" key="2">
    <citation type="journal article" date="2010" name="Stand. Genomic Sci.">
        <title>Complete genome sequence of Gordonia bronchialis type strain (3410).</title>
        <authorList>
            <person name="Ivanova N."/>
            <person name="Sikorski J."/>
            <person name="Jando M."/>
            <person name="Lapidus A."/>
            <person name="Nolan M."/>
            <person name="Lucas S."/>
            <person name="Del Rio T.G."/>
            <person name="Tice H."/>
            <person name="Copeland A."/>
            <person name="Cheng J.F."/>
            <person name="Chen F."/>
            <person name="Bruce D."/>
            <person name="Goodwin L."/>
            <person name="Pitluck S."/>
            <person name="Mavromatis K."/>
            <person name="Ovchinnikova G."/>
            <person name="Pati A."/>
            <person name="Chen A."/>
            <person name="Palaniappan K."/>
            <person name="Land M."/>
            <person name="Hauser L."/>
            <person name="Chang Y.J."/>
            <person name="Jeffries C.D."/>
            <person name="Chain P."/>
            <person name="Saunders E."/>
            <person name="Han C."/>
            <person name="Detter J.C."/>
            <person name="Brettin T."/>
            <person name="Rohde M."/>
            <person name="Goker M."/>
            <person name="Bristow J."/>
            <person name="Eisen J.A."/>
            <person name="Markowitz V."/>
            <person name="Hugenholtz P."/>
            <person name="Klenk H.P."/>
            <person name="Kyrpides N.C."/>
        </authorList>
    </citation>
    <scope>NUCLEOTIDE SEQUENCE [LARGE SCALE GENOMIC DNA]</scope>
    <source>
        <strain evidence="16">ATCC 25592 / DSM 43247 / BCRC 13721 / JCM 3198 / KCTC 3076 / NBRC 16047 / NCTC 10667</strain>
    </source>
</reference>
<keyword evidence="5" id="KW-0479">Metal-binding</keyword>
<evidence type="ECO:0000256" key="13">
    <source>
        <dbReference type="PIRSR" id="PIRSR000362-2"/>
    </source>
</evidence>
<dbReference type="InterPro" id="IPR017900">
    <property type="entry name" value="4Fe4S_Fe_S_CS"/>
</dbReference>
<evidence type="ECO:0000256" key="6">
    <source>
        <dbReference type="ARBA" id="ARBA00022827"/>
    </source>
</evidence>
<keyword evidence="10" id="KW-0411">Iron-sulfur</keyword>
<feature type="binding site" evidence="12">
    <location>
        <position position="464"/>
    </location>
    <ligand>
        <name>FAD</name>
        <dbReference type="ChEBI" id="CHEBI:57692"/>
    </ligand>
</feature>
<feature type="binding site" evidence="12">
    <location>
        <begin position="471"/>
        <end position="473"/>
    </location>
    <ligand>
        <name>FAD</name>
        <dbReference type="ChEBI" id="CHEBI:57692"/>
    </ligand>
</feature>
<keyword evidence="16" id="KW-1185">Reference proteome</keyword>
<dbReference type="GO" id="GO:0051536">
    <property type="term" value="F:iron-sulfur cluster binding"/>
    <property type="evidence" value="ECO:0007669"/>
    <property type="project" value="UniProtKB-KW"/>
</dbReference>
<feature type="binding site" evidence="13">
    <location>
        <position position="471"/>
    </location>
    <ligand>
        <name>NADP(+)</name>
        <dbReference type="ChEBI" id="CHEBI:58349"/>
    </ligand>
</feature>
<dbReference type="Pfam" id="PF07992">
    <property type="entry name" value="Pyr_redox_2"/>
    <property type="match status" value="1"/>
</dbReference>
<dbReference type="EC" id="1.18.1.2" evidence="3"/>
<dbReference type="SUPFAM" id="SSF51971">
    <property type="entry name" value="Nucleotide-binding domain"/>
    <property type="match status" value="1"/>
</dbReference>
<dbReference type="Gene3D" id="3.40.50.720">
    <property type="entry name" value="NAD(P)-binding Rossmann-like Domain"/>
    <property type="match status" value="1"/>
</dbReference>
<evidence type="ECO:0000256" key="7">
    <source>
        <dbReference type="ARBA" id="ARBA00022857"/>
    </source>
</evidence>
<comment type="catalytic activity">
    <reaction evidence="11">
        <text>2 reduced [2Fe-2S]-[ferredoxin] + NADP(+) + H(+) = 2 oxidized [2Fe-2S]-[ferredoxin] + NADPH</text>
        <dbReference type="Rhea" id="RHEA:20125"/>
        <dbReference type="Rhea" id="RHEA-COMP:10000"/>
        <dbReference type="Rhea" id="RHEA-COMP:10001"/>
        <dbReference type="ChEBI" id="CHEBI:15378"/>
        <dbReference type="ChEBI" id="CHEBI:33737"/>
        <dbReference type="ChEBI" id="CHEBI:33738"/>
        <dbReference type="ChEBI" id="CHEBI:57783"/>
        <dbReference type="ChEBI" id="CHEBI:58349"/>
        <dbReference type="EC" id="1.18.1.2"/>
    </reaction>
</comment>
<dbReference type="SUPFAM" id="SSF54862">
    <property type="entry name" value="4Fe-4S ferredoxins"/>
    <property type="match status" value="1"/>
</dbReference>
<dbReference type="PROSITE" id="PS00198">
    <property type="entry name" value="4FE4S_FER_1"/>
    <property type="match status" value="1"/>
</dbReference>
<dbReference type="InterPro" id="IPR017896">
    <property type="entry name" value="4Fe4S_Fe-S-bd"/>
</dbReference>
<evidence type="ECO:0000313" key="16">
    <source>
        <dbReference type="Proteomes" id="UP000001219"/>
    </source>
</evidence>
<dbReference type="Proteomes" id="UP000001219">
    <property type="component" value="Chromosome"/>
</dbReference>
<evidence type="ECO:0000259" key="14">
    <source>
        <dbReference type="PROSITE" id="PS51379"/>
    </source>
</evidence>
<dbReference type="PRINTS" id="PR00419">
    <property type="entry name" value="ADXRDTASE"/>
</dbReference>
<evidence type="ECO:0000256" key="3">
    <source>
        <dbReference type="ARBA" id="ARBA00013223"/>
    </source>
</evidence>
<dbReference type="AlphaFoldDB" id="D0L3C4"/>
<dbReference type="STRING" id="526226.Gbro_3878"/>
<dbReference type="RefSeq" id="WP_012835557.1">
    <property type="nucleotide sequence ID" value="NC_013441.1"/>
</dbReference>
<keyword evidence="8" id="KW-0560">Oxidoreductase</keyword>
<sequence>MAHVITRPCCNDASCVAVCPVNCIHPTPDEPEFFTAESLYIDPETCIDCGACIDECPVEAIIPDDSLEERDEPYLQINADYYKDHDVEGGLVPPKKAPQLPDKELHVAIVGAGPAAFYAAEELVRKQSVKVDMFERLPAPYGLVRAGVAPDHAATKGVEKTFASVAAKKNFQYFLNVEVGKHISHDELVARYHAVIYAVGASTDKRLGVEGEDLRNSLPATQFVAWYNGHPDYADLDVDLSSERAVVVGNGNVALDVARILVSDPDELAKTDIADHAVAALRESNISEVILLGRRGVAQGAFTNSEFLALGDVDGVDVVIDPDDLILDDATAAALDDDTLDSTIATKIRLAREFSERPQTPGNKRIVFKFLTSPVEIGGDGQVDRLTCVQNAYADGVAGRIAVTPTEERFDIDTGLVLRAIGYRGVPVTDLPFDEGRGVVPNTEGRVQDAADGDVMPGLYVTGWIKRGATGGIGMNRMCGHETAESVLADFINGSIADPSSSRDDVADLVADRGAHRIALDGWKAIDAAEKAAGRDAGKKRLKFVSITDFEAAAAGTGR</sequence>
<dbReference type="eggNOG" id="COG0493">
    <property type="taxonomic scope" value="Bacteria"/>
</dbReference>
<feature type="binding site" evidence="13">
    <location>
        <begin position="294"/>
        <end position="295"/>
    </location>
    <ligand>
        <name>NADP(+)</name>
        <dbReference type="ChEBI" id="CHEBI:58349"/>
    </ligand>
</feature>
<organism evidence="15 16">
    <name type="scientific">Gordonia bronchialis (strain ATCC 25592 / DSM 43247 / BCRC 13721 / JCM 3198 / KCTC 3076 / NBRC 16047 / NCTC 10667)</name>
    <name type="common">Rhodococcus bronchialis</name>
    <dbReference type="NCBI Taxonomy" id="526226"/>
    <lineage>
        <taxon>Bacteria</taxon>
        <taxon>Bacillati</taxon>
        <taxon>Actinomycetota</taxon>
        <taxon>Actinomycetes</taxon>
        <taxon>Mycobacteriales</taxon>
        <taxon>Gordoniaceae</taxon>
        <taxon>Gordonia</taxon>
    </lineage>
</organism>
<feature type="binding site" evidence="13">
    <location>
        <begin position="250"/>
        <end position="253"/>
    </location>
    <ligand>
        <name>NADP(+)</name>
        <dbReference type="ChEBI" id="CHEBI:58349"/>
    </ligand>
</feature>
<dbReference type="InterPro" id="IPR023753">
    <property type="entry name" value="FAD/NAD-binding_dom"/>
</dbReference>
<evidence type="ECO:0000256" key="8">
    <source>
        <dbReference type="ARBA" id="ARBA00023002"/>
    </source>
</evidence>
<dbReference type="Gene3D" id="3.30.70.20">
    <property type="match status" value="1"/>
</dbReference>
<keyword evidence="7 13" id="KW-0521">NADP</keyword>
<keyword evidence="4" id="KW-0285">Flavoprotein</keyword>
<dbReference type="PANTHER" id="PTHR48467:SF1">
    <property type="entry name" value="GLUTAMATE SYNTHASE 1 [NADH], CHLOROPLASTIC-LIKE"/>
    <property type="match status" value="1"/>
</dbReference>
<feature type="binding site" evidence="12">
    <location>
        <position position="179"/>
    </location>
    <ligand>
        <name>FAD</name>
        <dbReference type="ChEBI" id="CHEBI:57692"/>
    </ligand>
</feature>
<dbReference type="PROSITE" id="PS51379">
    <property type="entry name" value="4FE4S_FER_2"/>
    <property type="match status" value="1"/>
</dbReference>
<dbReference type="KEGG" id="gbr:Gbro_3878"/>
<evidence type="ECO:0000256" key="1">
    <source>
        <dbReference type="ARBA" id="ARBA00001974"/>
    </source>
</evidence>
<comment type="similarity">
    <text evidence="2">Belongs to the ferredoxin--NADP reductase type 1 family.</text>
</comment>